<gene>
    <name evidence="4" type="ORF">AXG93_1175s1050</name>
</gene>
<protein>
    <recommendedName>
        <fullName evidence="3">DUF7705 domain-containing protein</fullName>
    </recommendedName>
</protein>
<sequence>MKTSAADVQDGDEIRARRISDDASLGATSVETSLTAGIQPERMALHVTAAPWGVILLFLLALLSFSSRVEWPPIAPTEGQDPSSSSLNALSGSGLRSADDQDAQRGESAFDFGRLWRSSGSSEPELRSALGDPGMRSDKVRVAAEAWNFCNRVGMQTDSALSPRWADCADLSPSLSTSGELAVDDPALREVLYKVSDFDNELKTGDSFPQHEGEEFRSVDDPDLYAVEKEKYLASLCAVNQPVPWHFWMIMLKNGNFDLKSNLCPIAGSSASNYSVSDARAQSYVKSQPVRQLLEKEGGFPCFGPGCMNQPLLYHNWSQLEIRGAMDSGDTTKSRSSLTGSFYGTYDLDSEDSMDSSYFSVRWYKNESPGSWTFHHVLRVSDKYPWLMLYLRADATRGGSGGYPWDTRGMMHTVPKSPDFKVVVSLDVIRGGGSKSQFYLLDIGGCWKNDGNPCNGDLATDVTRYSEMIINPDIDSWCAPDSIDLCPPYHTTAEGEKIHRNDTAKFPYDAYHLYCAPYNAQHAEKPFRVCDRYSNPQAQELQQLLPHAEWAVHGYPAKKGDGWVGDARKWELDAGVLSSRLYFYQDPGTPAAVRMWPSVDVGTEVYVSTTSETAEWTMVRLDEQVVYDSRIGVENCKWDRKLQVSVSVE</sequence>
<dbReference type="PANTHER" id="PTHR33916:SF1">
    <property type="entry name" value="EXPANSIN-LIKE EG45 DOMAIN-CONTAINING PROTEIN"/>
    <property type="match status" value="1"/>
</dbReference>
<dbReference type="EMBL" id="LVLJ01003272">
    <property type="protein sequence ID" value="OAE22096.1"/>
    <property type="molecule type" value="Genomic_DNA"/>
</dbReference>
<reference evidence="4" key="1">
    <citation type="submission" date="2016-03" db="EMBL/GenBank/DDBJ databases">
        <title>Mechanisms controlling the formation of the plant cell surface in tip-growing cells are functionally conserved among land plants.</title>
        <authorList>
            <person name="Honkanen S."/>
            <person name="Jones V.A."/>
            <person name="Morieri G."/>
            <person name="Champion C."/>
            <person name="Hetherington A.J."/>
            <person name="Kelly S."/>
            <person name="Saint-Marcoux D."/>
            <person name="Proust H."/>
            <person name="Prescott H."/>
            <person name="Dolan L."/>
        </authorList>
    </citation>
    <scope>NUCLEOTIDE SEQUENCE [LARGE SCALE GENOMIC DNA]</scope>
    <source>
        <tissue evidence="4">Whole gametophyte</tissue>
    </source>
</reference>
<comment type="caution">
    <text evidence="4">The sequence shown here is derived from an EMBL/GenBank/DDBJ whole genome shotgun (WGS) entry which is preliminary data.</text>
</comment>
<proteinExistence type="predicted"/>
<evidence type="ECO:0000256" key="2">
    <source>
        <dbReference type="SAM" id="Phobius"/>
    </source>
</evidence>
<dbReference type="Pfam" id="PF24804">
    <property type="entry name" value="DUF7705"/>
    <property type="match status" value="1"/>
</dbReference>
<keyword evidence="2" id="KW-0472">Membrane</keyword>
<feature type="transmembrane region" description="Helical" evidence="2">
    <location>
        <begin position="43"/>
        <end position="65"/>
    </location>
</feature>
<accession>A0A176VQG8</accession>
<dbReference type="PANTHER" id="PTHR33916">
    <property type="entry name" value="EXPANSIN-LIKE EG45 DOMAIN-CONTAINING PROTEIN"/>
    <property type="match status" value="1"/>
</dbReference>
<evidence type="ECO:0000313" key="5">
    <source>
        <dbReference type="Proteomes" id="UP000077202"/>
    </source>
</evidence>
<feature type="compositionally biased region" description="Low complexity" evidence="1">
    <location>
        <begin position="83"/>
        <end position="96"/>
    </location>
</feature>
<organism evidence="4 5">
    <name type="scientific">Marchantia polymorpha subsp. ruderalis</name>
    <dbReference type="NCBI Taxonomy" id="1480154"/>
    <lineage>
        <taxon>Eukaryota</taxon>
        <taxon>Viridiplantae</taxon>
        <taxon>Streptophyta</taxon>
        <taxon>Embryophyta</taxon>
        <taxon>Marchantiophyta</taxon>
        <taxon>Marchantiopsida</taxon>
        <taxon>Marchantiidae</taxon>
        <taxon>Marchantiales</taxon>
        <taxon>Marchantiaceae</taxon>
        <taxon>Marchantia</taxon>
    </lineage>
</organism>
<dbReference type="AlphaFoldDB" id="A0A176VQG8"/>
<dbReference type="Proteomes" id="UP000077202">
    <property type="component" value="Unassembled WGS sequence"/>
</dbReference>
<feature type="region of interest" description="Disordered" evidence="1">
    <location>
        <begin position="75"/>
        <end position="103"/>
    </location>
</feature>
<feature type="domain" description="DUF7705" evidence="3">
    <location>
        <begin position="128"/>
        <end position="622"/>
    </location>
</feature>
<evidence type="ECO:0000256" key="1">
    <source>
        <dbReference type="SAM" id="MobiDB-lite"/>
    </source>
</evidence>
<dbReference type="InterPro" id="IPR056122">
    <property type="entry name" value="DUF7705"/>
</dbReference>
<keyword evidence="2" id="KW-0812">Transmembrane</keyword>
<keyword evidence="5" id="KW-1185">Reference proteome</keyword>
<evidence type="ECO:0000313" key="4">
    <source>
        <dbReference type="EMBL" id="OAE22096.1"/>
    </source>
</evidence>
<evidence type="ECO:0000259" key="3">
    <source>
        <dbReference type="Pfam" id="PF24804"/>
    </source>
</evidence>
<feature type="region of interest" description="Disordered" evidence="1">
    <location>
        <begin position="115"/>
        <end position="134"/>
    </location>
</feature>
<name>A0A176VQG8_MARPO</name>
<keyword evidence="2" id="KW-1133">Transmembrane helix</keyword>